<dbReference type="AlphaFoldDB" id="A0A327JP48"/>
<proteinExistence type="inferred from homology"/>
<dbReference type="Gene3D" id="1.10.10.10">
    <property type="entry name" value="Winged helix-like DNA-binding domain superfamily/Winged helix DNA-binding domain"/>
    <property type="match status" value="1"/>
</dbReference>
<dbReference type="GO" id="GO:0003677">
    <property type="term" value="F:DNA binding"/>
    <property type="evidence" value="ECO:0007669"/>
    <property type="project" value="InterPro"/>
</dbReference>
<dbReference type="NCBIfam" id="TIGR02937">
    <property type="entry name" value="sigma70-ECF"/>
    <property type="match status" value="1"/>
</dbReference>
<evidence type="ECO:0000256" key="1">
    <source>
        <dbReference type="ARBA" id="ARBA00010641"/>
    </source>
</evidence>
<keyword evidence="3" id="KW-0731">Sigma factor</keyword>
<protein>
    <submittedName>
        <fullName evidence="7">RNA polymerase subunit sigma</fullName>
    </submittedName>
</protein>
<organism evidence="7 8">
    <name type="scientific">Rhodobium orientis</name>
    <dbReference type="NCBI Taxonomy" id="34017"/>
    <lineage>
        <taxon>Bacteria</taxon>
        <taxon>Pseudomonadati</taxon>
        <taxon>Pseudomonadota</taxon>
        <taxon>Alphaproteobacteria</taxon>
        <taxon>Hyphomicrobiales</taxon>
        <taxon>Rhodobiaceae</taxon>
        <taxon>Rhodobium</taxon>
    </lineage>
</organism>
<sequence length="189" mass="21195">MTVVSRQEHFADLIERVARDGDRDAFTELFDHFAPRIKAYLMRIGAEAGLAEEVTQEVMVTLWRKAAQFDRKKATLSTWLFRVARNRRIDILRRGSDADLPSDDPLLIPEGDPDPETLIDADQRDRRVRAALADLPEEQVDLIRLSFFDGLSHGAIADRTGLPLGTVKSRIRLAFGRLRNALGDADGSG</sequence>
<dbReference type="Proteomes" id="UP000249299">
    <property type="component" value="Unassembled WGS sequence"/>
</dbReference>
<dbReference type="PANTHER" id="PTHR43133:SF62">
    <property type="entry name" value="RNA POLYMERASE SIGMA FACTOR SIGZ"/>
    <property type="match status" value="1"/>
</dbReference>
<accession>A0A327JP48</accession>
<dbReference type="Gene3D" id="1.10.1740.10">
    <property type="match status" value="1"/>
</dbReference>
<evidence type="ECO:0000313" key="8">
    <source>
        <dbReference type="Proteomes" id="UP000249299"/>
    </source>
</evidence>
<dbReference type="Pfam" id="PF04542">
    <property type="entry name" value="Sigma70_r2"/>
    <property type="match status" value="1"/>
</dbReference>
<evidence type="ECO:0000256" key="3">
    <source>
        <dbReference type="ARBA" id="ARBA00023082"/>
    </source>
</evidence>
<dbReference type="InterPro" id="IPR014284">
    <property type="entry name" value="RNA_pol_sigma-70_dom"/>
</dbReference>
<dbReference type="GO" id="GO:0006352">
    <property type="term" value="P:DNA-templated transcription initiation"/>
    <property type="evidence" value="ECO:0007669"/>
    <property type="project" value="InterPro"/>
</dbReference>
<dbReference type="InterPro" id="IPR036388">
    <property type="entry name" value="WH-like_DNA-bd_sf"/>
</dbReference>
<dbReference type="InterPro" id="IPR039425">
    <property type="entry name" value="RNA_pol_sigma-70-like"/>
</dbReference>
<name>A0A327JP48_9HYPH</name>
<reference evidence="7 8" key="1">
    <citation type="submission" date="2017-07" db="EMBL/GenBank/DDBJ databases">
        <title>Draft Genome Sequences of Select Purple Nonsulfur Bacteria.</title>
        <authorList>
            <person name="Lasarre B."/>
            <person name="Mckinlay J.B."/>
        </authorList>
    </citation>
    <scope>NUCLEOTIDE SEQUENCE [LARGE SCALE GENOMIC DNA]</scope>
    <source>
        <strain evidence="7 8">DSM 11290</strain>
    </source>
</reference>
<keyword evidence="4" id="KW-0804">Transcription</keyword>
<dbReference type="InterPro" id="IPR013325">
    <property type="entry name" value="RNA_pol_sigma_r2"/>
</dbReference>
<evidence type="ECO:0000256" key="2">
    <source>
        <dbReference type="ARBA" id="ARBA00023015"/>
    </source>
</evidence>
<dbReference type="Pfam" id="PF08281">
    <property type="entry name" value="Sigma70_r4_2"/>
    <property type="match status" value="1"/>
</dbReference>
<dbReference type="RefSeq" id="WP_111434793.1">
    <property type="nucleotide sequence ID" value="NZ_JACIGG010000026.1"/>
</dbReference>
<feature type="domain" description="RNA polymerase sigma factor 70 region 4 type 2" evidence="6">
    <location>
        <begin position="126"/>
        <end position="176"/>
    </location>
</feature>
<keyword evidence="2" id="KW-0805">Transcription regulation</keyword>
<evidence type="ECO:0000313" key="7">
    <source>
        <dbReference type="EMBL" id="RAI26652.1"/>
    </source>
</evidence>
<dbReference type="InterPro" id="IPR013249">
    <property type="entry name" value="RNA_pol_sigma70_r4_t2"/>
</dbReference>
<dbReference type="GO" id="GO:0016987">
    <property type="term" value="F:sigma factor activity"/>
    <property type="evidence" value="ECO:0007669"/>
    <property type="project" value="UniProtKB-KW"/>
</dbReference>
<comment type="similarity">
    <text evidence="1">Belongs to the sigma-70 factor family. ECF subfamily.</text>
</comment>
<dbReference type="InterPro" id="IPR013324">
    <property type="entry name" value="RNA_pol_sigma_r3/r4-like"/>
</dbReference>
<evidence type="ECO:0000259" key="5">
    <source>
        <dbReference type="Pfam" id="PF04542"/>
    </source>
</evidence>
<comment type="caution">
    <text evidence="7">The sequence shown here is derived from an EMBL/GenBank/DDBJ whole genome shotgun (WGS) entry which is preliminary data.</text>
</comment>
<dbReference type="OrthoDB" id="9784272at2"/>
<dbReference type="EMBL" id="NPEV01000027">
    <property type="protein sequence ID" value="RAI26652.1"/>
    <property type="molecule type" value="Genomic_DNA"/>
</dbReference>
<feature type="domain" description="RNA polymerase sigma-70 region 2" evidence="5">
    <location>
        <begin position="29"/>
        <end position="95"/>
    </location>
</feature>
<keyword evidence="8" id="KW-1185">Reference proteome</keyword>
<evidence type="ECO:0000259" key="6">
    <source>
        <dbReference type="Pfam" id="PF08281"/>
    </source>
</evidence>
<dbReference type="SUPFAM" id="SSF88946">
    <property type="entry name" value="Sigma2 domain of RNA polymerase sigma factors"/>
    <property type="match status" value="1"/>
</dbReference>
<dbReference type="PANTHER" id="PTHR43133">
    <property type="entry name" value="RNA POLYMERASE ECF-TYPE SIGMA FACTO"/>
    <property type="match status" value="1"/>
</dbReference>
<dbReference type="CDD" id="cd06171">
    <property type="entry name" value="Sigma70_r4"/>
    <property type="match status" value="1"/>
</dbReference>
<dbReference type="InterPro" id="IPR007627">
    <property type="entry name" value="RNA_pol_sigma70_r2"/>
</dbReference>
<evidence type="ECO:0000256" key="4">
    <source>
        <dbReference type="ARBA" id="ARBA00023163"/>
    </source>
</evidence>
<dbReference type="SUPFAM" id="SSF88659">
    <property type="entry name" value="Sigma3 and sigma4 domains of RNA polymerase sigma factors"/>
    <property type="match status" value="1"/>
</dbReference>
<gene>
    <name evidence="7" type="ORF">CH339_12950</name>
</gene>